<keyword evidence="2" id="KW-1185">Reference proteome</keyword>
<dbReference type="EMBL" id="FTOG01000015">
    <property type="protein sequence ID" value="SIT20208.1"/>
    <property type="molecule type" value="Genomic_DNA"/>
</dbReference>
<dbReference type="RefSeq" id="WP_139327858.1">
    <property type="nucleotide sequence ID" value="NZ_FTOG01000015.1"/>
</dbReference>
<name>A0A1N7QBD7_9RHOB</name>
<accession>A0A1N7QBD7</accession>
<sequence length="346" mass="38570">MFVHYSDVILTAADLAAFTSRFPDLKIKTDAPLKVHVLGRDDVEFGEHADVLSQEAKDALTQVVLSFVEARRIPDWLKEAQRAFSNAVLSVLKAQDSVLLWHNLNGISLHDEDFDATVARVEGSIGQVRKIDLSVFSAPYSDQDLEGVIEINPDWFEVAIRSFGSGGSKIAKLRVDLETLFRDPQDRWSGEIRNFELGSEKKNFYRLCVYRLEGASNFLKSLVDDLNAPSVVTGDIARNMLVRSLAGTEPQAALDMLGALGLKTLTAPPFQDRNRVDRLCYASGITGGQLEEVRLEMKEASIRKPDLFAKLGSLGRKQARRDKEITASWPSSEYSRLCQAIGLRWP</sequence>
<evidence type="ECO:0000313" key="2">
    <source>
        <dbReference type="Proteomes" id="UP000186221"/>
    </source>
</evidence>
<evidence type="ECO:0000313" key="1">
    <source>
        <dbReference type="EMBL" id="SIT20208.1"/>
    </source>
</evidence>
<dbReference type="AlphaFoldDB" id="A0A1N7QBD7"/>
<proteinExistence type="predicted"/>
<protein>
    <submittedName>
        <fullName evidence="1">Uncharacterized protein</fullName>
    </submittedName>
</protein>
<dbReference type="Proteomes" id="UP000186221">
    <property type="component" value="Unassembled WGS sequence"/>
</dbReference>
<organism evidence="1 2">
    <name type="scientific">Rhodobacter aestuarii</name>
    <dbReference type="NCBI Taxonomy" id="453582"/>
    <lineage>
        <taxon>Bacteria</taxon>
        <taxon>Pseudomonadati</taxon>
        <taxon>Pseudomonadota</taxon>
        <taxon>Alphaproteobacteria</taxon>
        <taxon>Rhodobacterales</taxon>
        <taxon>Rhodobacter group</taxon>
        <taxon>Rhodobacter</taxon>
    </lineage>
</organism>
<gene>
    <name evidence="1" type="ORF">SAMN05421580_11532</name>
</gene>
<reference evidence="2" key="1">
    <citation type="submission" date="2017-01" db="EMBL/GenBank/DDBJ databases">
        <authorList>
            <person name="Varghese N."/>
            <person name="Submissions S."/>
        </authorList>
    </citation>
    <scope>NUCLEOTIDE SEQUENCE [LARGE SCALE GENOMIC DNA]</scope>
    <source>
        <strain evidence="2">DSM 19945</strain>
    </source>
</reference>